<evidence type="ECO:0000256" key="1">
    <source>
        <dbReference type="ARBA" id="ARBA00004123"/>
    </source>
</evidence>
<keyword evidence="4 7" id="KW-0010">Activator</keyword>
<keyword evidence="6 7" id="KW-0539">Nucleus</keyword>
<comment type="subcellular location">
    <subcellularLocation>
        <location evidence="1 7">Nucleus</location>
    </subcellularLocation>
</comment>
<evidence type="ECO:0000256" key="3">
    <source>
        <dbReference type="ARBA" id="ARBA00023015"/>
    </source>
</evidence>
<accession>A0AAE0M6W9</accession>
<evidence type="ECO:0000256" key="9">
    <source>
        <dbReference type="SAM" id="MobiDB-lite"/>
    </source>
</evidence>
<dbReference type="EMBL" id="JAUEDM010000003">
    <property type="protein sequence ID" value="KAK3321557.1"/>
    <property type="molecule type" value="Genomic_DNA"/>
</dbReference>
<keyword evidence="11" id="KW-1185">Reference proteome</keyword>
<keyword evidence="5 7" id="KW-0804">Transcription</keyword>
<dbReference type="Pfam" id="PF07544">
    <property type="entry name" value="Med9"/>
    <property type="match status" value="1"/>
</dbReference>
<dbReference type="GO" id="GO:0003712">
    <property type="term" value="F:transcription coregulator activity"/>
    <property type="evidence" value="ECO:0007669"/>
    <property type="project" value="InterPro"/>
</dbReference>
<gene>
    <name evidence="7" type="primary">MED9</name>
    <name evidence="10" type="ORF">B0H66DRAFT_174218</name>
</gene>
<dbReference type="GO" id="GO:0016592">
    <property type="term" value="C:mediator complex"/>
    <property type="evidence" value="ECO:0007669"/>
    <property type="project" value="InterPro"/>
</dbReference>
<comment type="function">
    <text evidence="7">Component of the Mediator complex, a coactivator involved in the regulated transcription of nearly all RNA polymerase II-dependent genes. Mediator functions as a bridge to convey information from gene-specific regulatory proteins to the basal RNA polymerase II transcription machinery. Mediator is recruited to promoters by direct interactions with regulatory proteins and serves as a scaffold for the assembly of a functional preinitiation complex with RNA polymerase II and the general transcription factors.</text>
</comment>
<feature type="coiled-coil region" evidence="8">
    <location>
        <begin position="143"/>
        <end position="170"/>
    </location>
</feature>
<reference evidence="10" key="2">
    <citation type="submission" date="2023-06" db="EMBL/GenBank/DDBJ databases">
        <authorList>
            <consortium name="Lawrence Berkeley National Laboratory"/>
            <person name="Haridas S."/>
            <person name="Hensen N."/>
            <person name="Bonometti L."/>
            <person name="Westerberg I."/>
            <person name="Brannstrom I.O."/>
            <person name="Guillou S."/>
            <person name="Cros-Aarteil S."/>
            <person name="Calhoun S."/>
            <person name="Kuo A."/>
            <person name="Mondo S."/>
            <person name="Pangilinan J."/>
            <person name="Riley R."/>
            <person name="Labutti K."/>
            <person name="Andreopoulos B."/>
            <person name="Lipzen A."/>
            <person name="Chen C."/>
            <person name="Yanf M."/>
            <person name="Daum C."/>
            <person name="Ng V."/>
            <person name="Clum A."/>
            <person name="Steindorff A."/>
            <person name="Ohm R."/>
            <person name="Martin F."/>
            <person name="Silar P."/>
            <person name="Natvig D."/>
            <person name="Lalanne C."/>
            <person name="Gautier V."/>
            <person name="Ament-Velasquez S.L."/>
            <person name="Kruys A."/>
            <person name="Hutchinson M.I."/>
            <person name="Powell A.J."/>
            <person name="Barry K."/>
            <person name="Miller A.N."/>
            <person name="Grigoriev I.V."/>
            <person name="Debuchy R."/>
            <person name="Gladieux P."/>
            <person name="Thoren M.H."/>
            <person name="Johannesson H."/>
        </authorList>
    </citation>
    <scope>NUCLEOTIDE SEQUENCE</scope>
    <source>
        <strain evidence="10">CBS 118394</strain>
    </source>
</reference>
<dbReference type="AlphaFoldDB" id="A0AAE0M6W9"/>
<name>A0AAE0M6W9_9PEZI</name>
<evidence type="ECO:0000313" key="10">
    <source>
        <dbReference type="EMBL" id="KAK3321557.1"/>
    </source>
</evidence>
<comment type="caution">
    <text evidence="10">The sequence shown here is derived from an EMBL/GenBank/DDBJ whole genome shotgun (WGS) entry which is preliminary data.</text>
</comment>
<dbReference type="InterPro" id="IPR011425">
    <property type="entry name" value="Med9"/>
</dbReference>
<evidence type="ECO:0000256" key="6">
    <source>
        <dbReference type="ARBA" id="ARBA00023242"/>
    </source>
</evidence>
<reference evidence="10" key="1">
    <citation type="journal article" date="2023" name="Mol. Phylogenet. Evol.">
        <title>Genome-scale phylogeny and comparative genomics of the fungal order Sordariales.</title>
        <authorList>
            <person name="Hensen N."/>
            <person name="Bonometti L."/>
            <person name="Westerberg I."/>
            <person name="Brannstrom I.O."/>
            <person name="Guillou S."/>
            <person name="Cros-Aarteil S."/>
            <person name="Calhoun S."/>
            <person name="Haridas S."/>
            <person name="Kuo A."/>
            <person name="Mondo S."/>
            <person name="Pangilinan J."/>
            <person name="Riley R."/>
            <person name="LaButti K."/>
            <person name="Andreopoulos B."/>
            <person name="Lipzen A."/>
            <person name="Chen C."/>
            <person name="Yan M."/>
            <person name="Daum C."/>
            <person name="Ng V."/>
            <person name="Clum A."/>
            <person name="Steindorff A."/>
            <person name="Ohm R.A."/>
            <person name="Martin F."/>
            <person name="Silar P."/>
            <person name="Natvig D.O."/>
            <person name="Lalanne C."/>
            <person name="Gautier V."/>
            <person name="Ament-Velasquez S.L."/>
            <person name="Kruys A."/>
            <person name="Hutchinson M.I."/>
            <person name="Powell A.J."/>
            <person name="Barry K."/>
            <person name="Miller A.N."/>
            <person name="Grigoriev I.V."/>
            <person name="Debuchy R."/>
            <person name="Gladieux P."/>
            <person name="Hiltunen Thoren M."/>
            <person name="Johannesson H."/>
        </authorList>
    </citation>
    <scope>NUCLEOTIDE SEQUENCE</scope>
    <source>
        <strain evidence="10">CBS 118394</strain>
    </source>
</reference>
<feature type="compositionally biased region" description="Polar residues" evidence="9">
    <location>
        <begin position="29"/>
        <end position="38"/>
    </location>
</feature>
<proteinExistence type="inferred from homology"/>
<comment type="similarity">
    <text evidence="2 7">Belongs to the Mediator complex subunit 9 family.</text>
</comment>
<evidence type="ECO:0000256" key="5">
    <source>
        <dbReference type="ARBA" id="ARBA00023163"/>
    </source>
</evidence>
<evidence type="ECO:0000313" key="11">
    <source>
        <dbReference type="Proteomes" id="UP001283341"/>
    </source>
</evidence>
<evidence type="ECO:0000256" key="4">
    <source>
        <dbReference type="ARBA" id="ARBA00023159"/>
    </source>
</evidence>
<keyword evidence="3 7" id="KW-0805">Transcription regulation</keyword>
<evidence type="ECO:0000256" key="8">
    <source>
        <dbReference type="SAM" id="Coils"/>
    </source>
</evidence>
<evidence type="ECO:0000256" key="2">
    <source>
        <dbReference type="ARBA" id="ARBA00008089"/>
    </source>
</evidence>
<evidence type="ECO:0000256" key="7">
    <source>
        <dbReference type="RuleBase" id="RU364145"/>
    </source>
</evidence>
<comment type="subunit">
    <text evidence="7">Component of the Mediator complex.</text>
</comment>
<sequence>MASHLPEGLSPDAVDTLTELTSIITKLRSANYSSQPAGLSTPAFGGLANLPGAAPTSAPPHGGAGSASQSQHNQTQQQPSGTTPAPGAVTGTTPLPSGPSVPGNTTGGALSVKELPAATDNLKHKLQRARAAVKTLPDVGRSIAQQEIEIRELEDRRRKQIAMLTRLREKGLQLALHMEQSKRDEGDRMVVE</sequence>
<dbReference type="Proteomes" id="UP001283341">
    <property type="component" value="Unassembled WGS sequence"/>
</dbReference>
<feature type="compositionally biased region" description="Low complexity" evidence="9">
    <location>
        <begin position="66"/>
        <end position="95"/>
    </location>
</feature>
<organism evidence="10 11">
    <name type="scientific">Apodospora peruviana</name>
    <dbReference type="NCBI Taxonomy" id="516989"/>
    <lineage>
        <taxon>Eukaryota</taxon>
        <taxon>Fungi</taxon>
        <taxon>Dikarya</taxon>
        <taxon>Ascomycota</taxon>
        <taxon>Pezizomycotina</taxon>
        <taxon>Sordariomycetes</taxon>
        <taxon>Sordariomycetidae</taxon>
        <taxon>Sordariales</taxon>
        <taxon>Lasiosphaeriaceae</taxon>
        <taxon>Apodospora</taxon>
    </lineage>
</organism>
<feature type="region of interest" description="Disordered" evidence="9">
    <location>
        <begin position="29"/>
        <end position="110"/>
    </location>
</feature>
<dbReference type="GO" id="GO:0006357">
    <property type="term" value="P:regulation of transcription by RNA polymerase II"/>
    <property type="evidence" value="ECO:0007669"/>
    <property type="project" value="InterPro"/>
</dbReference>
<protein>
    <recommendedName>
        <fullName evidence="7">Mediator of RNA polymerase II transcription subunit 9</fullName>
    </recommendedName>
    <alternativeName>
        <fullName evidence="7">Mediator complex subunit 9</fullName>
    </alternativeName>
</protein>
<keyword evidence="8" id="KW-0175">Coiled coil</keyword>